<accession>A0AAQ3SMZ6</accession>
<name>A0AAQ3SMZ6_PASNO</name>
<evidence type="ECO:0000313" key="3">
    <source>
        <dbReference type="Proteomes" id="UP001341281"/>
    </source>
</evidence>
<protein>
    <submittedName>
        <fullName evidence="2">Uncharacterized protein</fullName>
    </submittedName>
</protein>
<reference evidence="2 3" key="1">
    <citation type="submission" date="2024-02" db="EMBL/GenBank/DDBJ databases">
        <title>High-quality chromosome-scale genome assembly of Pensacola bahiagrass (Paspalum notatum Flugge var. saurae).</title>
        <authorList>
            <person name="Vega J.M."/>
            <person name="Podio M."/>
            <person name="Orjuela J."/>
            <person name="Siena L.A."/>
            <person name="Pessino S.C."/>
            <person name="Combes M.C."/>
            <person name="Mariac C."/>
            <person name="Albertini E."/>
            <person name="Pupilli F."/>
            <person name="Ortiz J.P.A."/>
            <person name="Leblanc O."/>
        </authorList>
    </citation>
    <scope>NUCLEOTIDE SEQUENCE [LARGE SCALE GENOMIC DNA]</scope>
    <source>
        <strain evidence="2">R1</strain>
        <tissue evidence="2">Leaf</tissue>
    </source>
</reference>
<organism evidence="2 3">
    <name type="scientific">Paspalum notatum var. saurae</name>
    <dbReference type="NCBI Taxonomy" id="547442"/>
    <lineage>
        <taxon>Eukaryota</taxon>
        <taxon>Viridiplantae</taxon>
        <taxon>Streptophyta</taxon>
        <taxon>Embryophyta</taxon>
        <taxon>Tracheophyta</taxon>
        <taxon>Spermatophyta</taxon>
        <taxon>Magnoliopsida</taxon>
        <taxon>Liliopsida</taxon>
        <taxon>Poales</taxon>
        <taxon>Poaceae</taxon>
        <taxon>PACMAD clade</taxon>
        <taxon>Panicoideae</taxon>
        <taxon>Andropogonodae</taxon>
        <taxon>Paspaleae</taxon>
        <taxon>Paspalinae</taxon>
        <taxon>Paspalum</taxon>
    </lineage>
</organism>
<keyword evidence="3" id="KW-1185">Reference proteome</keyword>
<dbReference type="AlphaFoldDB" id="A0AAQ3SMZ6"/>
<feature type="compositionally biased region" description="Gly residues" evidence="1">
    <location>
        <begin position="107"/>
        <end position="120"/>
    </location>
</feature>
<gene>
    <name evidence="2" type="ORF">U9M48_007715</name>
</gene>
<dbReference type="Proteomes" id="UP001341281">
    <property type="component" value="Chromosome 02"/>
</dbReference>
<sequence>MLRHSPLCINKTVNPSRAKRGNLRVLPTETLISPHSVLPASLPSAEGRALPLRTRSQPGRSRVVSTRRAISRLVPLPTQSTLLRHLSRRSRRCSCNFSRPSSASSGGRFGGGDGKAGSSGPGAVRAEQDLRANIQLGHNRVLVA</sequence>
<evidence type="ECO:0000256" key="1">
    <source>
        <dbReference type="SAM" id="MobiDB-lite"/>
    </source>
</evidence>
<feature type="compositionally biased region" description="Low complexity" evidence="1">
    <location>
        <begin position="93"/>
        <end position="106"/>
    </location>
</feature>
<dbReference type="EMBL" id="CP144746">
    <property type="protein sequence ID" value="WVZ57317.1"/>
    <property type="molecule type" value="Genomic_DNA"/>
</dbReference>
<dbReference type="EMBL" id="CP144746">
    <property type="protein sequence ID" value="WVZ57315.1"/>
    <property type="molecule type" value="Genomic_DNA"/>
</dbReference>
<feature type="region of interest" description="Disordered" evidence="1">
    <location>
        <begin position="93"/>
        <end position="123"/>
    </location>
</feature>
<evidence type="ECO:0000313" key="2">
    <source>
        <dbReference type="EMBL" id="WVZ57317.1"/>
    </source>
</evidence>
<proteinExistence type="predicted"/>